<dbReference type="Gene3D" id="3.50.50.60">
    <property type="entry name" value="FAD/NAD(P)-binding domain"/>
    <property type="match status" value="1"/>
</dbReference>
<keyword evidence="6" id="KW-1185">Reference proteome</keyword>
<name>A0A0U4CCE9_9ACTN</name>
<dbReference type="GO" id="GO:0071949">
    <property type="term" value="F:FAD binding"/>
    <property type="evidence" value="ECO:0007669"/>
    <property type="project" value="InterPro"/>
</dbReference>
<dbReference type="InterPro" id="IPR050641">
    <property type="entry name" value="RIFMO-like"/>
</dbReference>
<dbReference type="Pfam" id="PF21274">
    <property type="entry name" value="Rng_hyd_C"/>
    <property type="match status" value="1"/>
</dbReference>
<comment type="cofactor">
    <cofactor evidence="1">
        <name>FAD</name>
        <dbReference type="ChEBI" id="CHEBI:57692"/>
    </cofactor>
</comment>
<protein>
    <recommendedName>
        <fullName evidence="4">FAD-binding domain-containing protein</fullName>
    </recommendedName>
</protein>
<dbReference type="STRING" id="2041.AERYTH_12990"/>
<organism evidence="5 6">
    <name type="scientific">Aeromicrobium erythreum</name>
    <dbReference type="NCBI Taxonomy" id="2041"/>
    <lineage>
        <taxon>Bacteria</taxon>
        <taxon>Bacillati</taxon>
        <taxon>Actinomycetota</taxon>
        <taxon>Actinomycetes</taxon>
        <taxon>Propionibacteriales</taxon>
        <taxon>Nocardioidaceae</taxon>
        <taxon>Aeromicrobium</taxon>
    </lineage>
</organism>
<evidence type="ECO:0000313" key="6">
    <source>
        <dbReference type="Proteomes" id="UP000067689"/>
    </source>
</evidence>
<dbReference type="EMBL" id="CP011502">
    <property type="protein sequence ID" value="ALX05547.1"/>
    <property type="molecule type" value="Genomic_DNA"/>
</dbReference>
<dbReference type="Gene3D" id="3.40.30.120">
    <property type="match status" value="1"/>
</dbReference>
<dbReference type="OrthoDB" id="3316391at2"/>
<evidence type="ECO:0000256" key="1">
    <source>
        <dbReference type="ARBA" id="ARBA00001974"/>
    </source>
</evidence>
<dbReference type="AlphaFoldDB" id="A0A0U4CCE9"/>
<evidence type="ECO:0000256" key="2">
    <source>
        <dbReference type="ARBA" id="ARBA00022630"/>
    </source>
</evidence>
<proteinExistence type="predicted"/>
<feature type="domain" description="FAD-binding" evidence="4">
    <location>
        <begin position="5"/>
        <end position="355"/>
    </location>
</feature>
<reference evidence="5 6" key="1">
    <citation type="journal article" date="1991" name="Int. J. Syst. Bacteriol.">
        <title>Description of the erythromycin-producing bacterium Arthrobacter sp. strain NRRL B-3381 as Aeromicrobium erythreum gen. nov., sp. nov.</title>
        <authorList>
            <person name="Miller E.S."/>
            <person name="Woese C.R."/>
            <person name="Brenner S."/>
        </authorList>
    </citation>
    <scope>NUCLEOTIDE SEQUENCE [LARGE SCALE GENOMIC DNA]</scope>
    <source>
        <strain evidence="5 6">AR18</strain>
    </source>
</reference>
<evidence type="ECO:0000313" key="5">
    <source>
        <dbReference type="EMBL" id="ALX05547.1"/>
    </source>
</evidence>
<dbReference type="PATRIC" id="fig|2041.4.peg.2710"/>
<sequence>MPGPPVTIVGAGAAGSTLALLLARHGIATTVLERRRQPLTHPAAHVVNATSLEIWEKADPLLASTVAALSPPLSELGTIRWASDLHDPIADLNFLDDADEVAAVRTYSPYLRSHVGQHQLMRELWAALDRAPLVTFVRGVEVEDLSVLPDGTQRVGLTSELGHEDVDSAFVVAADGANSRLRDVARLRLEGPVLARMGSAFFRAPGLYPAGATRPLLTWIYRPDFAGVMIAHADDCYVLMTVYLHPGQEVAQSSRTYWERMVPTILGRDHDVEIRSTGTWEMTSQVATSFRRGRLLLVGDAAHRFPHTGGFGLNSGVQDADNLAWKLDAVLSGEASTSLLDTYEQERRPVVERFAEYSVANHLRLDEVTKVVGVTNRSLRQATRAVSSPPLSWLPARVMAPLAERATRLQLGRTAALRGTTAAGERARQHVVDAVPGQIEHFVATGLEFGYAYGGRLVDREPGEQPVVDEGVLRHRPTTWPGCRLPYLPLDDGRSVHTLVEDRGLTLLTFDPDAWESWVEAVGERLPVPVVVREVRPAGPRPDAVRLLEVGERGAVVVRPDGHVVWRSGQPPLQSGVRLALFLHRSWGPVWSGSAARATAAR</sequence>
<dbReference type="PANTHER" id="PTHR43004">
    <property type="entry name" value="TRK SYSTEM POTASSIUM UPTAKE PROTEIN"/>
    <property type="match status" value="1"/>
</dbReference>
<evidence type="ECO:0000256" key="3">
    <source>
        <dbReference type="ARBA" id="ARBA00022827"/>
    </source>
</evidence>
<dbReference type="Proteomes" id="UP000067689">
    <property type="component" value="Chromosome"/>
</dbReference>
<keyword evidence="3" id="KW-0274">FAD</keyword>
<keyword evidence="2" id="KW-0285">Flavoprotein</keyword>
<dbReference type="InterPro" id="IPR036188">
    <property type="entry name" value="FAD/NAD-bd_sf"/>
</dbReference>
<dbReference type="Pfam" id="PF01494">
    <property type="entry name" value="FAD_binding_3"/>
    <property type="match status" value="1"/>
</dbReference>
<accession>A0A0U4CCE9</accession>
<evidence type="ECO:0000259" key="4">
    <source>
        <dbReference type="Pfam" id="PF01494"/>
    </source>
</evidence>
<dbReference type="PRINTS" id="PR00420">
    <property type="entry name" value="RNGMNOXGNASE"/>
</dbReference>
<gene>
    <name evidence="5" type="ORF">AERYTH_12990</name>
</gene>
<dbReference type="SUPFAM" id="SSF51905">
    <property type="entry name" value="FAD/NAD(P)-binding domain"/>
    <property type="match status" value="1"/>
</dbReference>
<dbReference type="KEGG" id="aer:AERYTH_12990"/>
<dbReference type="InterPro" id="IPR002938">
    <property type="entry name" value="FAD-bd"/>
</dbReference>
<dbReference type="PANTHER" id="PTHR43004:SF19">
    <property type="entry name" value="BINDING MONOOXYGENASE, PUTATIVE (JCVI)-RELATED"/>
    <property type="match status" value="1"/>
</dbReference>
<dbReference type="GO" id="GO:0016709">
    <property type="term" value="F:oxidoreductase activity, acting on paired donors, with incorporation or reduction of molecular oxygen, NAD(P)H as one donor, and incorporation of one atom of oxygen"/>
    <property type="evidence" value="ECO:0007669"/>
    <property type="project" value="UniProtKB-ARBA"/>
</dbReference>
<dbReference type="Gene3D" id="3.30.9.10">
    <property type="entry name" value="D-Amino Acid Oxidase, subunit A, domain 2"/>
    <property type="match status" value="1"/>
</dbReference>